<name>A0A1G7T2Y5_9PSED</name>
<dbReference type="STRING" id="89065.SAMN05216605_101647"/>
<feature type="disulfide bond" description="Redox-active" evidence="3">
    <location>
        <begin position="91"/>
        <end position="95"/>
    </location>
</feature>
<protein>
    <submittedName>
        <fullName evidence="6">Protein SCO1/2</fullName>
    </submittedName>
</protein>
<keyword evidence="7" id="KW-1185">Reference proteome</keyword>
<evidence type="ECO:0000256" key="1">
    <source>
        <dbReference type="ARBA" id="ARBA00010996"/>
    </source>
</evidence>
<dbReference type="RefSeq" id="WP_074750115.1">
    <property type="nucleotide sequence ID" value="NZ_FNCO01000001.1"/>
</dbReference>
<sequence>MKNAIAVSMLALMIAQGFIPLVQAHGGDNHAQHQAQGGADHSQHQSAPKQDSAVVHFADVKLTNQNGEPVNLKHDLVSDRIVVMGFIYTTCTTVCPVISSIMSRVQKQLGAKVGTEVQIVSITVDPLRDTAPRLLTYANRFQHGPGWAWLTGTPQAIDATLKGLGTWTADPQNHPPLIMVGDGRSSHWTRFYGFTDPDLLVERVEQLRGDRASKSGRHGVYVMGEQQ</sequence>
<keyword evidence="2" id="KW-0186">Copper</keyword>
<evidence type="ECO:0000256" key="2">
    <source>
        <dbReference type="PIRSR" id="PIRSR603782-1"/>
    </source>
</evidence>
<evidence type="ECO:0000256" key="4">
    <source>
        <dbReference type="SAM" id="MobiDB-lite"/>
    </source>
</evidence>
<evidence type="ECO:0000313" key="7">
    <source>
        <dbReference type="Proteomes" id="UP000182894"/>
    </source>
</evidence>
<feature type="chain" id="PRO_5010285159" evidence="5">
    <location>
        <begin position="25"/>
        <end position="227"/>
    </location>
</feature>
<reference evidence="7" key="1">
    <citation type="submission" date="2016-10" db="EMBL/GenBank/DDBJ databases">
        <authorList>
            <person name="Varghese N."/>
            <person name="Submissions S."/>
        </authorList>
    </citation>
    <scope>NUCLEOTIDE SEQUENCE [LARGE SCALE GENOMIC DNA]</scope>
    <source>
        <strain evidence="7">ATCC 700689</strain>
    </source>
</reference>
<dbReference type="Proteomes" id="UP000182894">
    <property type="component" value="Unassembled WGS sequence"/>
</dbReference>
<dbReference type="PANTHER" id="PTHR12151">
    <property type="entry name" value="ELECTRON TRANSPORT PROTIN SCO1/SENC FAMILY MEMBER"/>
    <property type="match status" value="1"/>
</dbReference>
<dbReference type="AlphaFoldDB" id="A0A1G7T2Y5"/>
<gene>
    <name evidence="6" type="ORF">SAMN05216605_101647</name>
</gene>
<dbReference type="CDD" id="cd02968">
    <property type="entry name" value="SCO"/>
    <property type="match status" value="1"/>
</dbReference>
<feature type="binding site" evidence="2">
    <location>
        <position position="91"/>
    </location>
    <ligand>
        <name>Cu cation</name>
        <dbReference type="ChEBI" id="CHEBI:23378"/>
    </ligand>
</feature>
<feature type="region of interest" description="Disordered" evidence="4">
    <location>
        <begin position="29"/>
        <end position="50"/>
    </location>
</feature>
<evidence type="ECO:0000256" key="3">
    <source>
        <dbReference type="PIRSR" id="PIRSR603782-2"/>
    </source>
</evidence>
<keyword evidence="5" id="KW-0732">Signal</keyword>
<keyword evidence="3" id="KW-1015">Disulfide bond</keyword>
<dbReference type="GO" id="GO:0046872">
    <property type="term" value="F:metal ion binding"/>
    <property type="evidence" value="ECO:0007669"/>
    <property type="project" value="UniProtKB-KW"/>
</dbReference>
<feature type="binding site" evidence="2">
    <location>
        <position position="95"/>
    </location>
    <ligand>
        <name>Cu cation</name>
        <dbReference type="ChEBI" id="CHEBI:23378"/>
    </ligand>
</feature>
<dbReference type="InterPro" id="IPR003782">
    <property type="entry name" value="SCO1/SenC"/>
</dbReference>
<keyword evidence="2" id="KW-0479">Metal-binding</keyword>
<dbReference type="InterPro" id="IPR036249">
    <property type="entry name" value="Thioredoxin-like_sf"/>
</dbReference>
<dbReference type="SUPFAM" id="SSF52833">
    <property type="entry name" value="Thioredoxin-like"/>
    <property type="match status" value="1"/>
</dbReference>
<dbReference type="EMBL" id="FNCO01000001">
    <property type="protein sequence ID" value="SDG29588.1"/>
    <property type="molecule type" value="Genomic_DNA"/>
</dbReference>
<comment type="similarity">
    <text evidence="1">Belongs to the SCO1/2 family.</text>
</comment>
<organism evidence="6 7">
    <name type="scientific">Pseudomonas abietaniphila</name>
    <dbReference type="NCBI Taxonomy" id="89065"/>
    <lineage>
        <taxon>Bacteria</taxon>
        <taxon>Pseudomonadati</taxon>
        <taxon>Pseudomonadota</taxon>
        <taxon>Gammaproteobacteria</taxon>
        <taxon>Pseudomonadales</taxon>
        <taxon>Pseudomonadaceae</taxon>
        <taxon>Pseudomonas</taxon>
    </lineage>
</organism>
<dbReference type="Pfam" id="PF02630">
    <property type="entry name" value="SCO1-SenC"/>
    <property type="match status" value="1"/>
</dbReference>
<dbReference type="Gene3D" id="3.40.30.10">
    <property type="entry name" value="Glutaredoxin"/>
    <property type="match status" value="1"/>
</dbReference>
<evidence type="ECO:0000256" key="5">
    <source>
        <dbReference type="SAM" id="SignalP"/>
    </source>
</evidence>
<evidence type="ECO:0000313" key="6">
    <source>
        <dbReference type="EMBL" id="SDG29588.1"/>
    </source>
</evidence>
<proteinExistence type="inferred from homology"/>
<accession>A0A1G7T2Y5</accession>
<dbReference type="PANTHER" id="PTHR12151:SF25">
    <property type="entry name" value="LINALOOL DEHYDRATASE_ISOMERASE DOMAIN-CONTAINING PROTEIN"/>
    <property type="match status" value="1"/>
</dbReference>
<feature type="signal peptide" evidence="5">
    <location>
        <begin position="1"/>
        <end position="24"/>
    </location>
</feature>